<dbReference type="EMBL" id="ML987198">
    <property type="protein sequence ID" value="KAF2246666.1"/>
    <property type="molecule type" value="Genomic_DNA"/>
</dbReference>
<dbReference type="GeneID" id="54580479"/>
<dbReference type="Proteomes" id="UP000800094">
    <property type="component" value="Unassembled WGS sequence"/>
</dbReference>
<name>A0A6A6I8I5_9PLEO</name>
<dbReference type="RefSeq" id="XP_033681670.1">
    <property type="nucleotide sequence ID" value="XM_033827149.1"/>
</dbReference>
<organism evidence="1 2">
    <name type="scientific">Trematosphaeria pertusa</name>
    <dbReference type="NCBI Taxonomy" id="390896"/>
    <lineage>
        <taxon>Eukaryota</taxon>
        <taxon>Fungi</taxon>
        <taxon>Dikarya</taxon>
        <taxon>Ascomycota</taxon>
        <taxon>Pezizomycotina</taxon>
        <taxon>Dothideomycetes</taxon>
        <taxon>Pleosporomycetidae</taxon>
        <taxon>Pleosporales</taxon>
        <taxon>Massarineae</taxon>
        <taxon>Trematosphaeriaceae</taxon>
        <taxon>Trematosphaeria</taxon>
    </lineage>
</organism>
<sequence length="148" mass="16328">MPIPHEQTFGQTNVPLRLRADTPTSLYTARFIAIYPRPKRSQALRGCNEGHKGQVRGEAIGYGCCRRVVRRHACLALGGDGCRVAEGRPVISARSLAVVCETGICPALGSWSAVKRRYDGRRSARKSFCSTVLMRTTVWTQQGSHARE</sequence>
<evidence type="ECO:0000313" key="1">
    <source>
        <dbReference type="EMBL" id="KAF2246666.1"/>
    </source>
</evidence>
<accession>A0A6A6I8I5</accession>
<gene>
    <name evidence="1" type="ORF">BU26DRAFT_50948</name>
</gene>
<dbReference type="AlphaFoldDB" id="A0A6A6I8I5"/>
<reference evidence="1" key="1">
    <citation type="journal article" date="2020" name="Stud. Mycol.">
        <title>101 Dothideomycetes genomes: a test case for predicting lifestyles and emergence of pathogens.</title>
        <authorList>
            <person name="Haridas S."/>
            <person name="Albert R."/>
            <person name="Binder M."/>
            <person name="Bloem J."/>
            <person name="Labutti K."/>
            <person name="Salamov A."/>
            <person name="Andreopoulos B."/>
            <person name="Baker S."/>
            <person name="Barry K."/>
            <person name="Bills G."/>
            <person name="Bluhm B."/>
            <person name="Cannon C."/>
            <person name="Castanera R."/>
            <person name="Culley D."/>
            <person name="Daum C."/>
            <person name="Ezra D."/>
            <person name="Gonzalez J."/>
            <person name="Henrissat B."/>
            <person name="Kuo A."/>
            <person name="Liang C."/>
            <person name="Lipzen A."/>
            <person name="Lutzoni F."/>
            <person name="Magnuson J."/>
            <person name="Mondo S."/>
            <person name="Nolan M."/>
            <person name="Ohm R."/>
            <person name="Pangilinan J."/>
            <person name="Park H.-J."/>
            <person name="Ramirez L."/>
            <person name="Alfaro M."/>
            <person name="Sun H."/>
            <person name="Tritt A."/>
            <person name="Yoshinaga Y."/>
            <person name="Zwiers L.-H."/>
            <person name="Turgeon B."/>
            <person name="Goodwin S."/>
            <person name="Spatafora J."/>
            <person name="Crous P."/>
            <person name="Grigoriev I."/>
        </authorList>
    </citation>
    <scope>NUCLEOTIDE SEQUENCE</scope>
    <source>
        <strain evidence="1">CBS 122368</strain>
    </source>
</reference>
<evidence type="ECO:0000313" key="2">
    <source>
        <dbReference type="Proteomes" id="UP000800094"/>
    </source>
</evidence>
<keyword evidence="2" id="KW-1185">Reference proteome</keyword>
<proteinExistence type="predicted"/>
<protein>
    <submittedName>
        <fullName evidence="1">Uncharacterized protein</fullName>
    </submittedName>
</protein>